<accession>A0AAD8RNH8</accession>
<reference evidence="2" key="1">
    <citation type="submission" date="2023-07" db="EMBL/GenBank/DDBJ databases">
        <title>A chromosome-level genome assembly of Lolium multiflorum.</title>
        <authorList>
            <person name="Chen Y."/>
            <person name="Copetti D."/>
            <person name="Kolliker R."/>
            <person name="Studer B."/>
        </authorList>
    </citation>
    <scope>NUCLEOTIDE SEQUENCE</scope>
    <source>
        <strain evidence="2">02402/16</strain>
        <tissue evidence="2">Leaf</tissue>
    </source>
</reference>
<organism evidence="2 3">
    <name type="scientific">Lolium multiflorum</name>
    <name type="common">Italian ryegrass</name>
    <name type="synonym">Lolium perenne subsp. multiflorum</name>
    <dbReference type="NCBI Taxonomy" id="4521"/>
    <lineage>
        <taxon>Eukaryota</taxon>
        <taxon>Viridiplantae</taxon>
        <taxon>Streptophyta</taxon>
        <taxon>Embryophyta</taxon>
        <taxon>Tracheophyta</taxon>
        <taxon>Spermatophyta</taxon>
        <taxon>Magnoliopsida</taxon>
        <taxon>Liliopsida</taxon>
        <taxon>Poales</taxon>
        <taxon>Poaceae</taxon>
        <taxon>BOP clade</taxon>
        <taxon>Pooideae</taxon>
        <taxon>Poodae</taxon>
        <taxon>Poeae</taxon>
        <taxon>Poeae Chloroplast Group 2 (Poeae type)</taxon>
        <taxon>Loliodinae</taxon>
        <taxon>Loliinae</taxon>
        <taxon>Lolium</taxon>
    </lineage>
</organism>
<dbReference type="Proteomes" id="UP001231189">
    <property type="component" value="Unassembled WGS sequence"/>
</dbReference>
<feature type="compositionally biased region" description="Low complexity" evidence="1">
    <location>
        <begin position="82"/>
        <end position="97"/>
    </location>
</feature>
<feature type="compositionally biased region" description="Pro residues" evidence="1">
    <location>
        <begin position="40"/>
        <end position="56"/>
    </location>
</feature>
<dbReference type="AlphaFoldDB" id="A0AAD8RNH8"/>
<feature type="region of interest" description="Disordered" evidence="1">
    <location>
        <begin position="210"/>
        <end position="237"/>
    </location>
</feature>
<feature type="region of interest" description="Disordered" evidence="1">
    <location>
        <begin position="1"/>
        <end position="118"/>
    </location>
</feature>
<proteinExistence type="predicted"/>
<feature type="compositionally biased region" description="Low complexity" evidence="1">
    <location>
        <begin position="30"/>
        <end position="39"/>
    </location>
</feature>
<name>A0AAD8RNH8_LOLMU</name>
<protein>
    <submittedName>
        <fullName evidence="2">Uncharacterized protein</fullName>
    </submittedName>
</protein>
<evidence type="ECO:0000313" key="3">
    <source>
        <dbReference type="Proteomes" id="UP001231189"/>
    </source>
</evidence>
<dbReference type="PANTHER" id="PTHR11439:SF450">
    <property type="entry name" value="REVERSE TRANSCRIPTASE TY1_COPIA-TYPE DOMAIN-CONTAINING PROTEIN"/>
    <property type="match status" value="1"/>
</dbReference>
<gene>
    <name evidence="2" type="ORF">QYE76_001777</name>
</gene>
<evidence type="ECO:0000313" key="2">
    <source>
        <dbReference type="EMBL" id="KAK1627462.1"/>
    </source>
</evidence>
<sequence>MPENDTSTEHDADFGAVSSARADPEEDLLSRPAARARPPATSPPPAGPSAGPNPPQPRRDTSPPQTGFPPELRPDPPASSQTASARTAPRPTAGSAAPLPPSAPGPESSVPPTAAAPGVQTRLQKVNKVCQYLHAPTTSHWSAVKRILRYVKDTVNIGITFQRSSSTLLSAFSDADWAGSLEDRRSIGGSPHPFSRARRRSHPRAAAGIRQILAPPPPAEPRRAASTPAAPPLKICVPPRASPHPRRGLLRRFRRWLRRMCTWWIWTRWSSSDCDDSDLDELLNNDETEMMQLLFGMKHM</sequence>
<dbReference type="PANTHER" id="PTHR11439">
    <property type="entry name" value="GAG-POL-RELATED RETROTRANSPOSON"/>
    <property type="match status" value="1"/>
</dbReference>
<keyword evidence="3" id="KW-1185">Reference proteome</keyword>
<comment type="caution">
    <text evidence="2">The sequence shown here is derived from an EMBL/GenBank/DDBJ whole genome shotgun (WGS) entry which is preliminary data.</text>
</comment>
<evidence type="ECO:0000256" key="1">
    <source>
        <dbReference type="SAM" id="MobiDB-lite"/>
    </source>
</evidence>
<dbReference type="EMBL" id="JAUUTY010000005">
    <property type="protein sequence ID" value="KAK1627462.1"/>
    <property type="molecule type" value="Genomic_DNA"/>
</dbReference>